<name>A0A562E0S8_RHORH</name>
<feature type="domain" description="Glycosyl transferase family 1" evidence="2">
    <location>
        <begin position="234"/>
        <end position="363"/>
    </location>
</feature>
<evidence type="ECO:0000259" key="2">
    <source>
        <dbReference type="Pfam" id="PF00534"/>
    </source>
</evidence>
<dbReference type="Gene3D" id="3.40.50.2000">
    <property type="entry name" value="Glycogen Phosphorylase B"/>
    <property type="match status" value="2"/>
</dbReference>
<dbReference type="GO" id="GO:0016757">
    <property type="term" value="F:glycosyltransferase activity"/>
    <property type="evidence" value="ECO:0007669"/>
    <property type="project" value="InterPro"/>
</dbReference>
<dbReference type="Pfam" id="PF00534">
    <property type="entry name" value="Glycos_transf_1"/>
    <property type="match status" value="1"/>
</dbReference>
<organism evidence="3 4">
    <name type="scientific">Rhodococcus rhodochrous J45</name>
    <dbReference type="NCBI Taxonomy" id="935266"/>
    <lineage>
        <taxon>Bacteria</taxon>
        <taxon>Bacillati</taxon>
        <taxon>Actinomycetota</taxon>
        <taxon>Actinomycetes</taxon>
        <taxon>Mycobacteriales</taxon>
        <taxon>Nocardiaceae</taxon>
        <taxon>Rhodococcus</taxon>
    </lineage>
</organism>
<evidence type="ECO:0000313" key="3">
    <source>
        <dbReference type="EMBL" id="TWH15595.1"/>
    </source>
</evidence>
<dbReference type="EMBL" id="VLJT01000028">
    <property type="protein sequence ID" value="TWH15595.1"/>
    <property type="molecule type" value="Genomic_DNA"/>
</dbReference>
<dbReference type="PANTHER" id="PTHR12526">
    <property type="entry name" value="GLYCOSYLTRANSFERASE"/>
    <property type="match status" value="1"/>
</dbReference>
<reference evidence="3 4" key="1">
    <citation type="submission" date="2019-07" db="EMBL/GenBank/DDBJ databases">
        <title>Genome sequencing of lignin-degrading bacterial isolates.</title>
        <authorList>
            <person name="Gladden J."/>
        </authorList>
    </citation>
    <scope>NUCLEOTIDE SEQUENCE [LARGE SCALE GENOMIC DNA]</scope>
    <source>
        <strain evidence="3 4">J45</strain>
    </source>
</reference>
<keyword evidence="1 3" id="KW-0808">Transferase</keyword>
<dbReference type="SUPFAM" id="SSF53756">
    <property type="entry name" value="UDP-Glycosyltransferase/glycogen phosphorylase"/>
    <property type="match status" value="1"/>
</dbReference>
<dbReference type="PANTHER" id="PTHR12526:SF584">
    <property type="entry name" value="GLYCOSYLTRANSFERASE"/>
    <property type="match status" value="1"/>
</dbReference>
<protein>
    <submittedName>
        <fullName evidence="3">Glycosyltransferase involved in cell wall biosynthesis</fullName>
    </submittedName>
</protein>
<dbReference type="Proteomes" id="UP000317573">
    <property type="component" value="Unassembled WGS sequence"/>
</dbReference>
<proteinExistence type="predicted"/>
<dbReference type="InterPro" id="IPR001296">
    <property type="entry name" value="Glyco_trans_1"/>
</dbReference>
<accession>A0A562E0S8</accession>
<evidence type="ECO:0000313" key="4">
    <source>
        <dbReference type="Proteomes" id="UP000317573"/>
    </source>
</evidence>
<sequence length="398" mass="43620">MDCADPLPLGAGRVIKYLPDRLGFFGGMAVPGILVHEWIARDGGSEKVLDEFVRTFPDADVLCLWDDADRYPGRTVHESGLARTPLRRNKALALSAMPYVWRRRPGSYDFALVSSHCFAHHVSFRSAPSGFEKFVYVHTPARYLWNPELDDRGASLAVRCAAPPLRALDRRRAREGAHFAANSDFVRRRIERAWDVEARVIFPPVETARIASVPDWRDELSAAESALLEGLPEVFVLGASRFVPYKRLDWVIRAADLAGVPAVIAGSGPEESRLRQLADEATVPVHVLARPSDALLYALYQQAHVYVFPAVEDFGIMPVEARAAGARVVVNALGGAGETVAEGVDGLSFREDRVEAVAECIAAIDGVPKGRNEAVAALSSENFRQRIRDWVGEGIGTA</sequence>
<evidence type="ECO:0000256" key="1">
    <source>
        <dbReference type="ARBA" id="ARBA00022679"/>
    </source>
</evidence>
<comment type="caution">
    <text evidence="3">The sequence shown here is derived from an EMBL/GenBank/DDBJ whole genome shotgun (WGS) entry which is preliminary data.</text>
</comment>
<gene>
    <name evidence="3" type="ORF">L618_000300001690</name>
</gene>
<dbReference type="AlphaFoldDB" id="A0A562E0S8"/>